<feature type="coiled-coil region" evidence="1">
    <location>
        <begin position="236"/>
        <end position="270"/>
    </location>
</feature>
<dbReference type="RefSeq" id="WP_193867942.1">
    <property type="nucleotide sequence ID" value="NZ_JADEWU010000004.1"/>
</dbReference>
<keyword evidence="1" id="KW-0175">Coiled coil</keyword>
<proteinExistence type="predicted"/>
<feature type="region of interest" description="Disordered" evidence="2">
    <location>
        <begin position="1"/>
        <end position="22"/>
    </location>
</feature>
<evidence type="ECO:0008006" key="5">
    <source>
        <dbReference type="Google" id="ProtNLM"/>
    </source>
</evidence>
<evidence type="ECO:0000256" key="2">
    <source>
        <dbReference type="SAM" id="MobiDB-lite"/>
    </source>
</evidence>
<evidence type="ECO:0000313" key="4">
    <source>
        <dbReference type="Proteomes" id="UP000640725"/>
    </source>
</evidence>
<protein>
    <recommendedName>
        <fullName evidence="5">Nucleotide exchange factor GrpE</fullName>
    </recommendedName>
</protein>
<organism evidence="3 4">
    <name type="scientific">Planktothrix mougeotii LEGE 06226</name>
    <dbReference type="NCBI Taxonomy" id="1828728"/>
    <lineage>
        <taxon>Bacteria</taxon>
        <taxon>Bacillati</taxon>
        <taxon>Cyanobacteriota</taxon>
        <taxon>Cyanophyceae</taxon>
        <taxon>Oscillatoriophycideae</taxon>
        <taxon>Oscillatoriales</taxon>
        <taxon>Microcoleaceae</taxon>
        <taxon>Planktothrix</taxon>
    </lineage>
</organism>
<comment type="caution">
    <text evidence="3">The sequence shown here is derived from an EMBL/GenBank/DDBJ whole genome shotgun (WGS) entry which is preliminary data.</text>
</comment>
<accession>A0ABR9U7Y4</accession>
<name>A0ABR9U7Y4_9CYAN</name>
<evidence type="ECO:0000256" key="1">
    <source>
        <dbReference type="SAM" id="Coils"/>
    </source>
</evidence>
<dbReference type="EMBL" id="JADEWU010000004">
    <property type="protein sequence ID" value="MBE9142249.1"/>
    <property type="molecule type" value="Genomic_DNA"/>
</dbReference>
<keyword evidence="4" id="KW-1185">Reference proteome</keyword>
<evidence type="ECO:0000313" key="3">
    <source>
        <dbReference type="EMBL" id="MBE9142249.1"/>
    </source>
</evidence>
<reference evidence="3 4" key="1">
    <citation type="submission" date="2020-10" db="EMBL/GenBank/DDBJ databases">
        <authorList>
            <person name="Castelo-Branco R."/>
            <person name="Eusebio N."/>
            <person name="Adriana R."/>
            <person name="Vieira A."/>
            <person name="Brugerolle De Fraissinette N."/>
            <person name="Rezende De Castro R."/>
            <person name="Schneider M.P."/>
            <person name="Vasconcelos V."/>
            <person name="Leao P.N."/>
        </authorList>
    </citation>
    <scope>NUCLEOTIDE SEQUENCE [LARGE SCALE GENOMIC DNA]</scope>
    <source>
        <strain evidence="3 4">LEGE 06226</strain>
    </source>
</reference>
<gene>
    <name evidence="3" type="ORF">IQ236_03315</name>
</gene>
<dbReference type="Proteomes" id="UP000640725">
    <property type="component" value="Unassembled WGS sequence"/>
</dbReference>
<sequence length="399" mass="46656">MTRDFEPSKPIKPALARAQRPSPSLVQLDLSDPVLTTSPWYQLAEFCNESYKNFIPRNEEYQQEQKNLAPTQKKCVEILSSTTFNHWDELIKQNFRSFEHREKKIADRFFFRLSKRYSDSPLECQQKLKQNIQTFIELAEYALLTSDNRDLLKISEFSDNLKDLNNSPERTFYFLEQLPQQLDPLFQSLLLNYSEGYKTLLEWGSSEFLKDFCFQLQKKFKITYTAIKDQAAQDLVRELEETKVNLCREIDYLKQENADLKAEIQAIEAQAFQDAVCQLTRTLQHRPQPILDQIVDLYQRLNKRAEQGETLSNDDLRILIILGSILEALRSLNITSFPEDLHQIFRLRGEDLNQYSYIEGSTFATPEDEKTVSCVRYGWQVGSEIITPAQVKESSQPQE</sequence>